<protein>
    <submittedName>
        <fullName evidence="2">Uma2 family endonuclease</fullName>
    </submittedName>
</protein>
<dbReference type="GO" id="GO:0004519">
    <property type="term" value="F:endonuclease activity"/>
    <property type="evidence" value="ECO:0007669"/>
    <property type="project" value="UniProtKB-KW"/>
</dbReference>
<organism evidence="2 3">
    <name type="scientific">Chryseolinea lacunae</name>
    <dbReference type="NCBI Taxonomy" id="2801331"/>
    <lineage>
        <taxon>Bacteria</taxon>
        <taxon>Pseudomonadati</taxon>
        <taxon>Bacteroidota</taxon>
        <taxon>Cytophagia</taxon>
        <taxon>Cytophagales</taxon>
        <taxon>Fulvivirgaceae</taxon>
        <taxon>Chryseolinea</taxon>
    </lineage>
</organism>
<evidence type="ECO:0000313" key="2">
    <source>
        <dbReference type="EMBL" id="MBL0745182.1"/>
    </source>
</evidence>
<keyword evidence="2" id="KW-0255">Endonuclease</keyword>
<dbReference type="RefSeq" id="WP_202015468.1">
    <property type="nucleotide sequence ID" value="NZ_JAERRB010000014.1"/>
</dbReference>
<sequence length="191" mass="21500">MNSVIGVSKKMTDAEFEKFCGENRDLRVERNSNLDVIIMSPVNSLSGNFGAEILWQLQSWNVAHGRKGLVFDSSAGFMLPDKSILSPDASWLTLAKWTPLSAEQKNRFAPVCPDFVIELRSKSDDLNELMEKMKAWINNGAKQAWLIDPYTETSYLFHDGIADIVTGFDKKLKAHAPLDGFELDLSMLREI</sequence>
<reference evidence="2 3" key="1">
    <citation type="submission" date="2021-01" db="EMBL/GenBank/DDBJ databases">
        <title>Chryseolinea sp. Jin1 Genome sequencing and assembly.</title>
        <authorList>
            <person name="Kim I."/>
        </authorList>
    </citation>
    <scope>NUCLEOTIDE SEQUENCE [LARGE SCALE GENOMIC DNA]</scope>
    <source>
        <strain evidence="2 3">Jin1</strain>
    </source>
</reference>
<keyword evidence="2" id="KW-0378">Hydrolase</keyword>
<gene>
    <name evidence="2" type="ORF">JI741_28385</name>
</gene>
<dbReference type="EMBL" id="JAERRB010000014">
    <property type="protein sequence ID" value="MBL0745182.1"/>
    <property type="molecule type" value="Genomic_DNA"/>
</dbReference>
<dbReference type="InterPro" id="IPR012296">
    <property type="entry name" value="Nuclease_put_TT1808"/>
</dbReference>
<proteinExistence type="predicted"/>
<dbReference type="InterPro" id="IPR011335">
    <property type="entry name" value="Restrct_endonuc-II-like"/>
</dbReference>
<feature type="domain" description="Putative restriction endonuclease" evidence="1">
    <location>
        <begin position="14"/>
        <end position="185"/>
    </location>
</feature>
<keyword evidence="3" id="KW-1185">Reference proteome</keyword>
<dbReference type="SUPFAM" id="SSF52980">
    <property type="entry name" value="Restriction endonuclease-like"/>
    <property type="match status" value="1"/>
</dbReference>
<name>A0ABS1L0Z2_9BACT</name>
<dbReference type="InterPro" id="IPR008538">
    <property type="entry name" value="Uma2"/>
</dbReference>
<comment type="caution">
    <text evidence="2">The sequence shown here is derived from an EMBL/GenBank/DDBJ whole genome shotgun (WGS) entry which is preliminary data.</text>
</comment>
<dbReference type="CDD" id="cd06260">
    <property type="entry name" value="DUF820-like"/>
    <property type="match status" value="1"/>
</dbReference>
<dbReference type="Gene3D" id="3.90.1570.10">
    <property type="entry name" value="tt1808, chain A"/>
    <property type="match status" value="1"/>
</dbReference>
<evidence type="ECO:0000259" key="1">
    <source>
        <dbReference type="Pfam" id="PF05685"/>
    </source>
</evidence>
<dbReference type="PANTHER" id="PTHR34107">
    <property type="entry name" value="SLL0198 PROTEIN-RELATED"/>
    <property type="match status" value="1"/>
</dbReference>
<dbReference type="Pfam" id="PF05685">
    <property type="entry name" value="Uma2"/>
    <property type="match status" value="1"/>
</dbReference>
<dbReference type="Proteomes" id="UP000613030">
    <property type="component" value="Unassembled WGS sequence"/>
</dbReference>
<keyword evidence="2" id="KW-0540">Nuclease</keyword>
<evidence type="ECO:0000313" key="3">
    <source>
        <dbReference type="Proteomes" id="UP000613030"/>
    </source>
</evidence>
<accession>A0ABS1L0Z2</accession>
<dbReference type="PANTHER" id="PTHR34107:SF7">
    <property type="entry name" value="SLR2092 PROTEIN"/>
    <property type="match status" value="1"/>
</dbReference>